<keyword evidence="2" id="KW-1185">Reference proteome</keyword>
<comment type="caution">
    <text evidence="1">The sequence shown here is derived from an EMBL/GenBank/DDBJ whole genome shotgun (WGS) entry which is preliminary data.</text>
</comment>
<dbReference type="Proteomes" id="UP000054709">
    <property type="component" value="Unassembled WGS sequence"/>
</dbReference>
<dbReference type="AlphaFoldDB" id="A0A0W1B1C7"/>
<reference evidence="1 2" key="1">
    <citation type="journal article" date="2015" name="Int. Biodeterior. Biodegradation">
        <title>Physiological and genetic screening methods for the isolation of methyl tert-butyl ether-degrading bacteria for bioremediation purposes.</title>
        <authorList>
            <person name="Guisado I.M."/>
            <person name="Purswani J."/>
            <person name="Gonzalez Lopez J."/>
            <person name="Pozo C."/>
        </authorList>
    </citation>
    <scope>NUCLEOTIDE SEQUENCE [LARGE SCALE GENOMIC DNA]</scope>
    <source>
        <strain evidence="1 2">SH7</strain>
    </source>
</reference>
<evidence type="ECO:0000313" key="2">
    <source>
        <dbReference type="Proteomes" id="UP000054709"/>
    </source>
</evidence>
<accession>A0A0W1B1C7</accession>
<evidence type="ECO:0000313" key="1">
    <source>
        <dbReference type="EMBL" id="KTD87361.1"/>
    </source>
</evidence>
<sequence>MIFLLVIYLTNYDYFVFCKPLIMIDTSNIPKHPPVIGETTRTPIIFLLELKSNFILVTAIATTTTDVQKITFCFVVTVGIVVTVSWCRYKELIIIQVSKSNPDTEKEC</sequence>
<dbReference type="EMBL" id="LCZJ02000018">
    <property type="protein sequence ID" value="KTD87361.1"/>
    <property type="molecule type" value="Genomic_DNA"/>
</dbReference>
<organism evidence="1 2">
    <name type="scientific">Paenibacillus etheri</name>
    <dbReference type="NCBI Taxonomy" id="1306852"/>
    <lineage>
        <taxon>Bacteria</taxon>
        <taxon>Bacillati</taxon>
        <taxon>Bacillota</taxon>
        <taxon>Bacilli</taxon>
        <taxon>Bacillales</taxon>
        <taxon>Paenibacillaceae</taxon>
        <taxon>Paenibacillus</taxon>
    </lineage>
</organism>
<protein>
    <submittedName>
        <fullName evidence="1">Uncharacterized protein</fullName>
    </submittedName>
</protein>
<proteinExistence type="predicted"/>
<gene>
    <name evidence="1" type="ORF">UQ64_11080</name>
</gene>
<name>A0A0W1B1C7_9BACL</name>